<dbReference type="CDD" id="cd00201">
    <property type="entry name" value="WW"/>
    <property type="match status" value="1"/>
</dbReference>
<keyword evidence="13" id="KW-1185">Reference proteome</keyword>
<keyword evidence="6 9" id="KW-0949">S-adenosyl-L-methionine</keyword>
<dbReference type="InterPro" id="IPR029063">
    <property type="entry name" value="SAM-dependent_MTases_sf"/>
</dbReference>
<accession>A0AAJ7SR64</accession>
<keyword evidence="7 9" id="KW-0506">mRNA capping</keyword>
<keyword evidence="9" id="KW-0539">Nucleus</keyword>
<dbReference type="AlphaFoldDB" id="A0AAJ7SR64"/>
<feature type="compositionally biased region" description="Gly residues" evidence="10">
    <location>
        <begin position="92"/>
        <end position="102"/>
    </location>
</feature>
<name>A0AAJ7SR64_PETMA</name>
<dbReference type="GO" id="GO:0003676">
    <property type="term" value="F:nucleic acid binding"/>
    <property type="evidence" value="ECO:0007669"/>
    <property type="project" value="UniProtKB-UniRule"/>
</dbReference>
<dbReference type="PANTHER" id="PTHR16121:SF0">
    <property type="entry name" value="CAP-SPECIFIC MRNA (NUCLEOSIDE-2'-O-)-METHYLTRANSFERASE 1"/>
    <property type="match status" value="1"/>
</dbReference>
<dbReference type="RefSeq" id="XP_032804027.1">
    <property type="nucleotide sequence ID" value="XM_032948136.1"/>
</dbReference>
<protein>
    <recommendedName>
        <fullName evidence="3 9">Cap-specific mRNA (nucleoside-2'-O-)-methyltransferase 1</fullName>
        <ecNumber evidence="2 9">2.1.1.57</ecNumber>
    </recommendedName>
    <alternativeName>
        <fullName evidence="9">Cap1 2'O-ribose methyltransferase 1</fullName>
    </alternativeName>
</protein>
<dbReference type="InterPro" id="IPR000467">
    <property type="entry name" value="G_patch_dom"/>
</dbReference>
<dbReference type="SMART" id="SM00443">
    <property type="entry name" value="G_patch"/>
    <property type="match status" value="1"/>
</dbReference>
<dbReference type="GeneID" id="116939571"/>
<feature type="domain" description="G-patch" evidence="11">
    <location>
        <begin position="121"/>
        <end position="167"/>
    </location>
</feature>
<dbReference type="GO" id="GO:0004483">
    <property type="term" value="F:methyltransferase cap1 activity"/>
    <property type="evidence" value="ECO:0007669"/>
    <property type="project" value="UniProtKB-UniRule"/>
</dbReference>
<dbReference type="FunFam" id="3.40.50.12760:FF:000004">
    <property type="entry name" value="FtsJ-like methyltransferase"/>
    <property type="match status" value="1"/>
</dbReference>
<evidence type="ECO:0000256" key="4">
    <source>
        <dbReference type="ARBA" id="ARBA00022603"/>
    </source>
</evidence>
<dbReference type="PROSITE" id="PS01159">
    <property type="entry name" value="WW_DOMAIN_1"/>
    <property type="match status" value="1"/>
</dbReference>
<evidence type="ECO:0000259" key="12">
    <source>
        <dbReference type="PROSITE" id="PS51613"/>
    </source>
</evidence>
<dbReference type="Pfam" id="PF01728">
    <property type="entry name" value="FtsJ"/>
    <property type="match status" value="1"/>
</dbReference>
<sequence length="873" mass="97320">MRRRLKEGQGCCSGGGGGEEEEGDEADEKEPGAKRVALSASPGTAAGDGGGPAAASPPPSIRALGAQQPLNSAAESTSSGDEDEESERPMLGAGGDGSGGSGSSSSSSTGPSCTTSALPIYNSVSQRLMAKMGFREGEGLGKHGQGRKEIVEASTQRGRRGLGLTLPGFEGSLEIDWRSEPEPSADEQVKWLPESSEPPPIAEHMQRWMQVGPKKHAPEDEVEFCDLQTIHNVLRCKSVFDELDGEEMRKARTRSNPYETIRGVIFLNRASVKMANMDCVFDFMFTNPKDKNGQPLVNDKGGELLYFADVCAGPGGFSEYVLWRRSWHAKGFGLTLRGPNDFKLEDFFAAPSEMFEAHYGVSGVDGDGDITRSDNIEEFRRFVLCGTEGRGVHFLMADGGFSVEGQENLQEILSKQLLLCQALVALSVVRKGGHFVCKTFDLFTRFSVGVIYLLYRCFSRVCLFKPVTSRPANSERYVVCRGLRGGVEHVRELMLAVNAEINRLKGGDDDEVLEIVPLSTLKGDQEFFSYVCSSNESHAKVQVLALAKIHAFALEPTLYEPRQAEVRKACLERWGIPDKARVARPMNDPKSKFAELIEQEKDVESFGRQPLALTSKSMEKLRPVLDYRCMVAGGEHIFLMGLGKTQIYSWDGRQPVRWRKPEGLRTELPRDTLLLVETVQELRGEGRAQRRVTAIHILDALILCGTDVRSEHFNLRMQMAEKFVKAIAKPSRSDMNPIRVKERYRLEEIDRVFLRLEMKVTKGSGGMPKLSYTGQDDRHFLPSGLYFVRTTRDPWCMAYSKNSRMKYFFNREKNQSTFEIPPESVATFSDCHATRLLWSWADARVHDSQAATPHPDHLNKEDVLQFVREHYRP</sequence>
<feature type="compositionally biased region" description="Acidic residues" evidence="10">
    <location>
        <begin position="18"/>
        <end position="28"/>
    </location>
</feature>
<dbReference type="InterPro" id="IPR002877">
    <property type="entry name" value="RNA_MeTrfase_FtsJ_dom"/>
</dbReference>
<keyword evidence="9" id="KW-0808">Transferase</keyword>
<dbReference type="Gene3D" id="3.40.50.12760">
    <property type="match status" value="1"/>
</dbReference>
<evidence type="ECO:0000256" key="8">
    <source>
        <dbReference type="ARBA" id="ARBA00049042"/>
    </source>
</evidence>
<proteinExistence type="predicted"/>
<evidence type="ECO:0000313" key="14">
    <source>
        <dbReference type="RefSeq" id="XP_032804027.1"/>
    </source>
</evidence>
<evidence type="ECO:0000313" key="13">
    <source>
        <dbReference type="Proteomes" id="UP001318040"/>
    </source>
</evidence>
<evidence type="ECO:0000256" key="7">
    <source>
        <dbReference type="ARBA" id="ARBA00023042"/>
    </source>
</evidence>
<feature type="region of interest" description="Disordered" evidence="10">
    <location>
        <begin position="1"/>
        <end position="118"/>
    </location>
</feature>
<dbReference type="PROSITE" id="PS51613">
    <property type="entry name" value="SAM_MT_RRMJ"/>
    <property type="match status" value="1"/>
</dbReference>
<evidence type="ECO:0000256" key="9">
    <source>
        <dbReference type="RuleBase" id="RU368012"/>
    </source>
</evidence>
<dbReference type="PANTHER" id="PTHR16121">
    <property type="entry name" value="CAP-SPECIFIC MRNA (NUCLEOSIDE-2'-O-)-METHYLTRANSFERASE 1-RELATED"/>
    <property type="match status" value="1"/>
</dbReference>
<comment type="function">
    <text evidence="1">S-adenosyl-L-methionine-dependent methyltransferase that mediates mRNA cap1 2'-O-ribose methylation to the 5'-cap structure of mRNAs. Methylates the ribose of the first nucleotide of a m(7)GpppG-capped mRNA and small nuclear RNA (snRNA) to produce m(7)GpppRm (cap1). Displays a preference for cap0 transcripts. Cap1 modification is linked to higher levels of translation. May be involved in the interferon response pathway.</text>
</comment>
<dbReference type="Gene3D" id="3.30.470.30">
    <property type="entry name" value="DNA ligase/mRNA capping enzyme"/>
    <property type="match status" value="1"/>
</dbReference>
<keyword evidence="4 9" id="KW-0489">Methyltransferase</keyword>
<dbReference type="Pfam" id="PF01585">
    <property type="entry name" value="G-patch"/>
    <property type="match status" value="1"/>
</dbReference>
<dbReference type="GO" id="GO:0016556">
    <property type="term" value="P:mRNA modification"/>
    <property type="evidence" value="ECO:0007669"/>
    <property type="project" value="UniProtKB-UniRule"/>
</dbReference>
<dbReference type="GO" id="GO:0005634">
    <property type="term" value="C:nucleus"/>
    <property type="evidence" value="ECO:0007669"/>
    <property type="project" value="UniProtKB-SubCell"/>
</dbReference>
<evidence type="ECO:0000256" key="6">
    <source>
        <dbReference type="ARBA" id="ARBA00022691"/>
    </source>
</evidence>
<evidence type="ECO:0000256" key="10">
    <source>
        <dbReference type="SAM" id="MobiDB-lite"/>
    </source>
</evidence>
<dbReference type="SUPFAM" id="SSF53335">
    <property type="entry name" value="S-adenosyl-L-methionine-dependent methyltransferases"/>
    <property type="match status" value="1"/>
</dbReference>
<dbReference type="FunFam" id="3.30.470.30:FF:000006">
    <property type="entry name" value="Cap methyltransferase 1"/>
    <property type="match status" value="1"/>
</dbReference>
<feature type="compositionally biased region" description="Low complexity" evidence="10">
    <location>
        <begin position="103"/>
        <end position="116"/>
    </location>
</feature>
<keyword evidence="5 9" id="KW-0507">mRNA processing</keyword>
<dbReference type="InterPro" id="IPR050851">
    <property type="entry name" value="mRNA_Cap_2O-Ribose_MeTrfase"/>
</dbReference>
<comment type="catalytic activity">
    <reaction evidence="8 9">
        <text>a 5'-end (N(7)-methyl 5'-triphosphoguanosine)-ribonucleoside in mRNA + S-adenosyl-L-methionine = a 5'-end (N(7)-methyl 5'-triphosphoguanosine)-(2'-O-methyl-ribonucleoside) in mRNA + S-adenosyl-L-homocysteine + H(+)</text>
        <dbReference type="Rhea" id="RHEA:67020"/>
        <dbReference type="Rhea" id="RHEA-COMP:17167"/>
        <dbReference type="Rhea" id="RHEA-COMP:17168"/>
        <dbReference type="ChEBI" id="CHEBI:15378"/>
        <dbReference type="ChEBI" id="CHEBI:57856"/>
        <dbReference type="ChEBI" id="CHEBI:59789"/>
        <dbReference type="ChEBI" id="CHEBI:156461"/>
        <dbReference type="ChEBI" id="CHEBI:167609"/>
        <dbReference type="EC" id="2.1.1.57"/>
    </reaction>
</comment>
<reference evidence="14" key="1">
    <citation type="submission" date="2025-08" db="UniProtKB">
        <authorList>
            <consortium name="RefSeq"/>
        </authorList>
    </citation>
    <scope>IDENTIFICATION</scope>
    <source>
        <tissue evidence="14">Sperm</tissue>
    </source>
</reference>
<comment type="subcellular location">
    <subcellularLocation>
        <location evidence="9">Nucleus</location>
    </subcellularLocation>
</comment>
<dbReference type="GO" id="GO:0032259">
    <property type="term" value="P:methylation"/>
    <property type="evidence" value="ECO:0007669"/>
    <property type="project" value="UniProtKB-KW"/>
</dbReference>
<dbReference type="GO" id="GO:0006370">
    <property type="term" value="P:7-methylguanosine mRNA capping"/>
    <property type="evidence" value="ECO:0007669"/>
    <property type="project" value="UniProtKB-UniRule"/>
</dbReference>
<dbReference type="InterPro" id="IPR025816">
    <property type="entry name" value="RrmJ-type_MeTrfase"/>
</dbReference>
<comment type="function">
    <text evidence="9">S-adenosyl-L-methionine-dependent methyltransferase that mediates RNA cap1 2'-O-ribose methylation to the 5'-cap structure of RNAs. Methylates the ribose of the first nucleotide of a m(7)GpppG-capped mRNA to produce m(7)GpppNmp (cap1).</text>
</comment>
<feature type="region of interest" description="Disordered" evidence="10">
    <location>
        <begin position="174"/>
        <end position="195"/>
    </location>
</feature>
<dbReference type="KEGG" id="pmrn:116939571"/>
<dbReference type="InterPro" id="IPR001202">
    <property type="entry name" value="WW_dom"/>
</dbReference>
<feature type="domain" description="RrmJ-type SAM-dependent 2'-O-MTase" evidence="12">
    <location>
        <begin position="265"/>
        <end position="484"/>
    </location>
</feature>
<gene>
    <name evidence="14" type="primary">CMTR1</name>
</gene>
<dbReference type="GO" id="GO:0005737">
    <property type="term" value="C:cytoplasm"/>
    <property type="evidence" value="ECO:0007669"/>
    <property type="project" value="TreeGrafter"/>
</dbReference>
<evidence type="ECO:0000259" key="11">
    <source>
        <dbReference type="PROSITE" id="PS50174"/>
    </source>
</evidence>
<evidence type="ECO:0000256" key="1">
    <source>
        <dbReference type="ARBA" id="ARBA00002664"/>
    </source>
</evidence>
<evidence type="ECO:0000256" key="3">
    <source>
        <dbReference type="ARBA" id="ARBA00021136"/>
    </source>
</evidence>
<dbReference type="CTD" id="23070"/>
<dbReference type="PROSITE" id="PS50174">
    <property type="entry name" value="G_PATCH"/>
    <property type="match status" value="1"/>
</dbReference>
<evidence type="ECO:0000256" key="5">
    <source>
        <dbReference type="ARBA" id="ARBA00022664"/>
    </source>
</evidence>
<organism evidence="13 14">
    <name type="scientific">Petromyzon marinus</name>
    <name type="common">Sea lamprey</name>
    <dbReference type="NCBI Taxonomy" id="7757"/>
    <lineage>
        <taxon>Eukaryota</taxon>
        <taxon>Metazoa</taxon>
        <taxon>Chordata</taxon>
        <taxon>Craniata</taxon>
        <taxon>Vertebrata</taxon>
        <taxon>Cyclostomata</taxon>
        <taxon>Hyperoartia</taxon>
        <taxon>Petromyzontiformes</taxon>
        <taxon>Petromyzontidae</taxon>
        <taxon>Petromyzon</taxon>
    </lineage>
</organism>
<dbReference type="Proteomes" id="UP001318040">
    <property type="component" value="Chromosome 6"/>
</dbReference>
<dbReference type="EC" id="2.1.1.57" evidence="2 9"/>
<evidence type="ECO:0000256" key="2">
    <source>
        <dbReference type="ARBA" id="ARBA00011923"/>
    </source>
</evidence>